<dbReference type="STRING" id="210143.A0A1R3H657"/>
<dbReference type="InterPro" id="IPR032710">
    <property type="entry name" value="NTF2-like_dom_sf"/>
</dbReference>
<dbReference type="PANTHER" id="PTHR33698">
    <property type="entry name" value="NUCLEAR TRANSPORT FACTOR 2 (NTF2)-LIKE PROTEIN"/>
    <property type="match status" value="1"/>
</dbReference>
<proteinExistence type="predicted"/>
<dbReference type="Proteomes" id="UP000188268">
    <property type="component" value="Unassembled WGS sequence"/>
</dbReference>
<organism evidence="2 3">
    <name type="scientific">Corchorus capsularis</name>
    <name type="common">Jute</name>
    <dbReference type="NCBI Taxonomy" id="210143"/>
    <lineage>
        <taxon>Eukaryota</taxon>
        <taxon>Viridiplantae</taxon>
        <taxon>Streptophyta</taxon>
        <taxon>Embryophyta</taxon>
        <taxon>Tracheophyta</taxon>
        <taxon>Spermatophyta</taxon>
        <taxon>Magnoliopsida</taxon>
        <taxon>eudicotyledons</taxon>
        <taxon>Gunneridae</taxon>
        <taxon>Pentapetalae</taxon>
        <taxon>rosids</taxon>
        <taxon>malvids</taxon>
        <taxon>Malvales</taxon>
        <taxon>Malvaceae</taxon>
        <taxon>Grewioideae</taxon>
        <taxon>Apeibeae</taxon>
        <taxon>Corchorus</taxon>
    </lineage>
</organism>
<dbReference type="EMBL" id="AWWV01012595">
    <property type="protein sequence ID" value="OMO65837.1"/>
    <property type="molecule type" value="Genomic_DNA"/>
</dbReference>
<gene>
    <name evidence="2" type="ORF">CCACVL1_21378</name>
</gene>
<evidence type="ECO:0008006" key="4">
    <source>
        <dbReference type="Google" id="ProtNLM"/>
    </source>
</evidence>
<dbReference type="Gene3D" id="3.10.450.50">
    <property type="match status" value="1"/>
</dbReference>
<name>A0A1R3H657_COCAP</name>
<evidence type="ECO:0000313" key="3">
    <source>
        <dbReference type="Proteomes" id="UP000188268"/>
    </source>
</evidence>
<dbReference type="Gramene" id="OMO65837">
    <property type="protein sequence ID" value="OMO65837"/>
    <property type="gene ID" value="CCACVL1_21378"/>
</dbReference>
<sequence length="110" mass="11540">MATGHSPPTGHNFIKVSSSSSSAYSPLTSQNGSTAIIVPSSSTAATQSQNAVEVVRSFYARINDHDLASLKPLIAENCVYEDLMFSHPFVGRQNGKGGNSILPEAAVFIG</sequence>
<dbReference type="AlphaFoldDB" id="A0A1R3H657"/>
<accession>A0A1R3H657</accession>
<keyword evidence="3" id="KW-1185">Reference proteome</keyword>
<protein>
    <recommendedName>
        <fullName evidence="4">SnoaL-like domain-containing protein</fullName>
    </recommendedName>
</protein>
<evidence type="ECO:0000313" key="2">
    <source>
        <dbReference type="EMBL" id="OMO65837.1"/>
    </source>
</evidence>
<comment type="caution">
    <text evidence="2">The sequence shown here is derived from an EMBL/GenBank/DDBJ whole genome shotgun (WGS) entry which is preliminary data.</text>
</comment>
<reference evidence="2 3" key="1">
    <citation type="submission" date="2013-09" db="EMBL/GenBank/DDBJ databases">
        <title>Corchorus capsularis genome sequencing.</title>
        <authorList>
            <person name="Alam M."/>
            <person name="Haque M.S."/>
            <person name="Islam M.S."/>
            <person name="Emdad E.M."/>
            <person name="Islam M.M."/>
            <person name="Ahmed B."/>
            <person name="Halim A."/>
            <person name="Hossen Q.M.M."/>
            <person name="Hossain M.Z."/>
            <person name="Ahmed R."/>
            <person name="Khan M.M."/>
            <person name="Islam R."/>
            <person name="Rashid M.M."/>
            <person name="Khan S.A."/>
            <person name="Rahman M.S."/>
            <person name="Alam M."/>
        </authorList>
    </citation>
    <scope>NUCLEOTIDE SEQUENCE [LARGE SCALE GENOMIC DNA]</scope>
    <source>
        <strain evidence="3">cv. CVL-1</strain>
        <tissue evidence="2">Whole seedling</tissue>
    </source>
</reference>
<dbReference type="PANTHER" id="PTHR33698:SF3">
    <property type="entry name" value="OS09G0266000 PROTEIN"/>
    <property type="match status" value="1"/>
</dbReference>
<feature type="region of interest" description="Disordered" evidence="1">
    <location>
        <begin position="1"/>
        <end position="29"/>
    </location>
</feature>
<dbReference type="OrthoDB" id="201750at2759"/>
<evidence type="ECO:0000256" key="1">
    <source>
        <dbReference type="SAM" id="MobiDB-lite"/>
    </source>
</evidence>
<dbReference type="SUPFAM" id="SSF54427">
    <property type="entry name" value="NTF2-like"/>
    <property type="match status" value="1"/>
</dbReference>